<dbReference type="GO" id="GO:0046872">
    <property type="term" value="F:metal ion binding"/>
    <property type="evidence" value="ECO:0007669"/>
    <property type="project" value="UniProtKB-KW"/>
</dbReference>
<dbReference type="GeneID" id="92858181"/>
<dbReference type="InterPro" id="IPR036163">
    <property type="entry name" value="HMA_dom_sf"/>
</dbReference>
<dbReference type="Gene3D" id="3.30.70.100">
    <property type="match status" value="1"/>
</dbReference>
<dbReference type="AlphaFoldDB" id="A0A2B7JNY6"/>
<name>A0A2B7JNY6_CUTAC</name>
<organism evidence="6 7">
    <name type="scientific">Cutibacterium acnes</name>
    <name type="common">Propionibacterium acnes</name>
    <dbReference type="NCBI Taxonomy" id="1747"/>
    <lineage>
        <taxon>Bacteria</taxon>
        <taxon>Bacillati</taxon>
        <taxon>Actinomycetota</taxon>
        <taxon>Actinomycetes</taxon>
        <taxon>Propionibacteriales</taxon>
        <taxon>Propionibacteriaceae</taxon>
        <taxon>Cutibacterium</taxon>
    </lineage>
</organism>
<dbReference type="PROSITE" id="PS01047">
    <property type="entry name" value="HMA_1"/>
    <property type="match status" value="1"/>
</dbReference>
<dbReference type="InterPro" id="IPR017969">
    <property type="entry name" value="Heavy-metal-associated_CS"/>
</dbReference>
<keyword evidence="1" id="KW-0479">Metal-binding</keyword>
<dbReference type="RefSeq" id="WP_002514189.1">
    <property type="nucleotide sequence ID" value="NZ_AP019664.1"/>
</dbReference>
<evidence type="ECO:0000313" key="5">
    <source>
        <dbReference type="EMBL" id="PGF33966.1"/>
    </source>
</evidence>
<reference evidence="5 8" key="1">
    <citation type="submission" date="2017-02" db="EMBL/GenBank/DDBJ databases">
        <title>Prevalence of linear plasmids in Cutibacterium acnes isolates obtained from cancerous prostatic tissue.</title>
        <authorList>
            <person name="Davidsson S."/>
            <person name="Bruggemann H."/>
        </authorList>
    </citation>
    <scope>NUCLEOTIDE SEQUENCE [LARGE SCALE GENOMIC DNA]</scope>
    <source>
        <strain evidence="5 8">11-78</strain>
    </source>
</reference>
<dbReference type="EMBL" id="MVCE01000003">
    <property type="protein sequence ID" value="PGF33966.1"/>
    <property type="molecule type" value="Genomic_DNA"/>
</dbReference>
<evidence type="ECO:0000313" key="6">
    <source>
        <dbReference type="EMBL" id="PHJ26540.1"/>
    </source>
</evidence>
<dbReference type="SMR" id="A0A2B7JNY6"/>
<evidence type="ECO:0000259" key="3">
    <source>
        <dbReference type="PROSITE" id="PS50846"/>
    </source>
</evidence>
<feature type="domain" description="HMA" evidence="3">
    <location>
        <begin position="1"/>
        <end position="70"/>
    </location>
</feature>
<dbReference type="Pfam" id="PF00403">
    <property type="entry name" value="HMA"/>
    <property type="match status" value="1"/>
</dbReference>
<feature type="region of interest" description="Disordered" evidence="2">
    <location>
        <begin position="85"/>
        <end position="106"/>
    </location>
</feature>
<evidence type="ECO:0000313" key="4">
    <source>
        <dbReference type="EMBL" id="AXM07190.1"/>
    </source>
</evidence>
<dbReference type="Proteomes" id="UP000226191">
    <property type="component" value="Unassembled WGS sequence"/>
</dbReference>
<gene>
    <name evidence="6" type="ORF">APS60_11620</name>
    <name evidence="5" type="ORF">B1B09_08765</name>
    <name evidence="4" type="ORF">DXN06_08630</name>
</gene>
<dbReference type="SUPFAM" id="SSF55008">
    <property type="entry name" value="HMA, heavy metal-associated domain"/>
    <property type="match status" value="1"/>
</dbReference>
<dbReference type="EMBL" id="LKVB01000010">
    <property type="protein sequence ID" value="PHJ26540.1"/>
    <property type="molecule type" value="Genomic_DNA"/>
</dbReference>
<dbReference type="EMBL" id="CP031442">
    <property type="protein sequence ID" value="AXM07190.1"/>
    <property type="molecule type" value="Genomic_DNA"/>
</dbReference>
<evidence type="ECO:0000256" key="1">
    <source>
        <dbReference type="ARBA" id="ARBA00022723"/>
    </source>
</evidence>
<accession>A0A2B7JNY6</accession>
<proteinExistence type="predicted"/>
<reference evidence="4 9" key="3">
    <citation type="submission" date="2018-08" db="EMBL/GenBank/DDBJ databases">
        <title>Genome sequencing of Cutibacterium acnes KCOM 1315.</title>
        <authorList>
            <person name="Kook J.-K."/>
            <person name="Park S.-N."/>
            <person name="Lim Y.K."/>
        </authorList>
    </citation>
    <scope>NUCLEOTIDE SEQUENCE [LARGE SCALE GENOMIC DNA]</scope>
    <source>
        <strain evidence="4 9">KCOM 1315</strain>
    </source>
</reference>
<evidence type="ECO:0000313" key="8">
    <source>
        <dbReference type="Proteomes" id="UP000226191"/>
    </source>
</evidence>
<dbReference type="CDD" id="cd00371">
    <property type="entry name" value="HMA"/>
    <property type="match status" value="1"/>
</dbReference>
<evidence type="ECO:0000313" key="9">
    <source>
        <dbReference type="Proteomes" id="UP000256621"/>
    </source>
</evidence>
<dbReference type="Proteomes" id="UP000256621">
    <property type="component" value="Chromosome"/>
</dbReference>
<protein>
    <submittedName>
        <fullName evidence="4">Copper chaperone</fullName>
    </submittedName>
    <submittedName>
        <fullName evidence="6">Heavy metal-associated domain protein</fullName>
    </submittedName>
</protein>
<dbReference type="InterPro" id="IPR006121">
    <property type="entry name" value="HMA_dom"/>
</dbReference>
<evidence type="ECO:0000313" key="7">
    <source>
        <dbReference type="Proteomes" id="UP000223982"/>
    </source>
</evidence>
<dbReference type="OrthoDB" id="9813965at2"/>
<sequence>MHKTYTINGMTCEHCVKAITEEVSALDGVDNVTVSLESGSMTIDSAEEIPFGKVADAVDEAGEYTVAEASSLDTAGHPGGQCGCGGHGHAGKKAEGSGCGCGGHQHSEEAAAKHAEHASKGGCGCGGHQA</sequence>
<evidence type="ECO:0000256" key="2">
    <source>
        <dbReference type="SAM" id="MobiDB-lite"/>
    </source>
</evidence>
<dbReference type="OMA" id="EWAEEGH"/>
<dbReference type="KEGG" id="cacn:RN83_11515"/>
<reference evidence="6 7" key="2">
    <citation type="submission" date="2017-02" db="EMBL/GenBank/DDBJ databases">
        <title>Prevalence of linear plasmids in Propionibacterium acnes isolates obtained from cancerous prostatic tissue.</title>
        <authorList>
            <person name="Davidsson S."/>
            <person name="Bruggemann H."/>
        </authorList>
    </citation>
    <scope>NUCLEOTIDE SEQUENCE [LARGE SCALE GENOMIC DNA]</scope>
    <source>
        <strain evidence="6 7">09-9</strain>
    </source>
</reference>
<dbReference type="PROSITE" id="PS50846">
    <property type="entry name" value="HMA_2"/>
    <property type="match status" value="1"/>
</dbReference>
<dbReference type="Proteomes" id="UP000223982">
    <property type="component" value="Unassembled WGS sequence"/>
</dbReference>